<dbReference type="Pfam" id="PF13847">
    <property type="entry name" value="Methyltransf_31"/>
    <property type="match status" value="1"/>
</dbReference>
<dbReference type="GO" id="GO:0032259">
    <property type="term" value="P:methylation"/>
    <property type="evidence" value="ECO:0007669"/>
    <property type="project" value="UniProtKB-KW"/>
</dbReference>
<dbReference type="Proteomes" id="UP000829476">
    <property type="component" value="Chromosome"/>
</dbReference>
<proteinExistence type="predicted"/>
<dbReference type="RefSeq" id="WP_242937437.1">
    <property type="nucleotide sequence ID" value="NZ_CP094326.1"/>
</dbReference>
<keyword evidence="2" id="KW-0808">Transferase</keyword>
<evidence type="ECO:0000313" key="3">
    <source>
        <dbReference type="Proteomes" id="UP000829476"/>
    </source>
</evidence>
<gene>
    <name evidence="2" type="ORF">MQE36_01495</name>
</gene>
<sequence>MNREDHWNNIYNTKEHASVSWYQITPATSLDVIEKYRIPKNANIIDIGGGQSFFVDQLLKLGYTNITVLDISKEAIQRTKERLGNLANNVKWILSDIVSFDPEEKYDFWHDRATFHFLNDKNDIAAYQARLKTGLNKNGIAFIGTFSVDGPAKCSGIDITQYDENSLPERFDFLEKIECFRIDHTTPSEKNQNFIFCIFKHI</sequence>
<keyword evidence="3" id="KW-1185">Reference proteome</keyword>
<evidence type="ECO:0000259" key="1">
    <source>
        <dbReference type="Pfam" id="PF13847"/>
    </source>
</evidence>
<dbReference type="CDD" id="cd02440">
    <property type="entry name" value="AdoMet_MTases"/>
    <property type="match status" value="1"/>
</dbReference>
<dbReference type="EMBL" id="CP094326">
    <property type="protein sequence ID" value="UNY99037.1"/>
    <property type="molecule type" value="Genomic_DNA"/>
</dbReference>
<dbReference type="Gene3D" id="3.40.50.150">
    <property type="entry name" value="Vaccinia Virus protein VP39"/>
    <property type="match status" value="1"/>
</dbReference>
<keyword evidence="2" id="KW-0489">Methyltransferase</keyword>
<reference evidence="2 3" key="1">
    <citation type="journal article" date="2018" name="Int. J. Syst. Evol. Microbiol.">
        <title>Zhouia spongiae sp. nov., isolated from a marine sponge.</title>
        <authorList>
            <person name="Zhuang L."/>
            <person name="Lin B."/>
            <person name="Qin F."/>
            <person name="Luo L."/>
        </authorList>
    </citation>
    <scope>NUCLEOTIDE SEQUENCE [LARGE SCALE GENOMIC DNA]</scope>
    <source>
        <strain evidence="2 3">HN-Y44</strain>
    </source>
</reference>
<protein>
    <submittedName>
        <fullName evidence="2">Class I SAM-dependent methyltransferase</fullName>
    </submittedName>
</protein>
<dbReference type="PANTHER" id="PTHR12843">
    <property type="entry name" value="PROTEIN-LYSINE N-METHYLTRANSFERASE METTL10"/>
    <property type="match status" value="1"/>
</dbReference>
<dbReference type="SUPFAM" id="SSF53335">
    <property type="entry name" value="S-adenosyl-L-methionine-dependent methyltransferases"/>
    <property type="match status" value="1"/>
</dbReference>
<organism evidence="2 3">
    <name type="scientific">Zhouia spongiae</name>
    <dbReference type="NCBI Taxonomy" id="2202721"/>
    <lineage>
        <taxon>Bacteria</taxon>
        <taxon>Pseudomonadati</taxon>
        <taxon>Bacteroidota</taxon>
        <taxon>Flavobacteriia</taxon>
        <taxon>Flavobacteriales</taxon>
        <taxon>Flavobacteriaceae</taxon>
        <taxon>Zhouia</taxon>
    </lineage>
</organism>
<feature type="domain" description="Methyltransferase" evidence="1">
    <location>
        <begin position="40"/>
        <end position="147"/>
    </location>
</feature>
<dbReference type="InterPro" id="IPR025714">
    <property type="entry name" value="Methyltranfer_dom"/>
</dbReference>
<dbReference type="GO" id="GO:0008168">
    <property type="term" value="F:methyltransferase activity"/>
    <property type="evidence" value="ECO:0007669"/>
    <property type="project" value="UniProtKB-KW"/>
</dbReference>
<evidence type="ECO:0000313" key="2">
    <source>
        <dbReference type="EMBL" id="UNY99037.1"/>
    </source>
</evidence>
<dbReference type="PANTHER" id="PTHR12843:SF5">
    <property type="entry name" value="EEF1A LYSINE METHYLTRANSFERASE 2"/>
    <property type="match status" value="1"/>
</dbReference>
<accession>A0ABY3YMK7</accession>
<name>A0ABY3YMK7_9FLAO</name>
<dbReference type="InterPro" id="IPR029063">
    <property type="entry name" value="SAM-dependent_MTases_sf"/>
</dbReference>